<reference evidence="7 8" key="1">
    <citation type="submission" date="2016-05" db="EMBL/GenBank/DDBJ databases">
        <title>Nuclear genome of Blastocystis sp. subtype 1 NandII.</title>
        <authorList>
            <person name="Gentekaki E."/>
            <person name="Curtis B."/>
            <person name="Stairs C."/>
            <person name="Eme L."/>
            <person name="Herman E."/>
            <person name="Klimes V."/>
            <person name="Arias M.C."/>
            <person name="Elias M."/>
            <person name="Hilliou F."/>
            <person name="Klute M."/>
            <person name="Malik S.-B."/>
            <person name="Pightling A."/>
            <person name="Rachubinski R."/>
            <person name="Salas D."/>
            <person name="Schlacht A."/>
            <person name="Suga H."/>
            <person name="Archibald J."/>
            <person name="Ball S.G."/>
            <person name="Clark G."/>
            <person name="Dacks J."/>
            <person name="Van Der Giezen M."/>
            <person name="Tsaousis A."/>
            <person name="Roger A."/>
        </authorList>
    </citation>
    <scope>NUCLEOTIDE SEQUENCE [LARGE SCALE GENOMIC DNA]</scope>
    <source>
        <strain evidence="8">ATCC 50177 / NandII</strain>
    </source>
</reference>
<proteinExistence type="predicted"/>
<evidence type="ECO:0000256" key="6">
    <source>
        <dbReference type="SAM" id="Phobius"/>
    </source>
</evidence>
<gene>
    <name evidence="7" type="ORF">AV274_0226</name>
</gene>
<organism evidence="7 8">
    <name type="scientific">Blastocystis sp. subtype 1 (strain ATCC 50177 / NandII)</name>
    <dbReference type="NCBI Taxonomy" id="478820"/>
    <lineage>
        <taxon>Eukaryota</taxon>
        <taxon>Sar</taxon>
        <taxon>Stramenopiles</taxon>
        <taxon>Bigyra</taxon>
        <taxon>Opalozoa</taxon>
        <taxon>Opalinata</taxon>
        <taxon>Blastocystidae</taxon>
        <taxon>Blastocystis</taxon>
    </lineage>
</organism>
<dbReference type="GO" id="GO:0016020">
    <property type="term" value="C:membrane"/>
    <property type="evidence" value="ECO:0007669"/>
    <property type="project" value="UniProtKB-SubCell"/>
</dbReference>
<evidence type="ECO:0000313" key="7">
    <source>
        <dbReference type="EMBL" id="OAO18028.1"/>
    </source>
</evidence>
<dbReference type="AlphaFoldDB" id="A0A196SLU5"/>
<comment type="caution">
    <text evidence="7">The sequence shown here is derived from an EMBL/GenBank/DDBJ whole genome shotgun (WGS) entry which is preliminary data.</text>
</comment>
<keyword evidence="3 6" id="KW-1133">Transmembrane helix</keyword>
<dbReference type="InterPro" id="IPR013714">
    <property type="entry name" value="Golgi_TVP15"/>
</dbReference>
<evidence type="ECO:0000313" key="8">
    <source>
        <dbReference type="Proteomes" id="UP000078348"/>
    </source>
</evidence>
<dbReference type="Proteomes" id="UP000078348">
    <property type="component" value="Unassembled WGS sequence"/>
</dbReference>
<feature type="transmembrane region" description="Helical" evidence="6">
    <location>
        <begin position="144"/>
        <end position="167"/>
    </location>
</feature>
<dbReference type="EMBL" id="LXWW01000010">
    <property type="protein sequence ID" value="OAO18028.1"/>
    <property type="molecule type" value="Genomic_DNA"/>
</dbReference>
<feature type="transmembrane region" description="Helical" evidence="6">
    <location>
        <begin position="54"/>
        <end position="72"/>
    </location>
</feature>
<name>A0A196SLU5_BLAHN</name>
<comment type="subcellular location">
    <subcellularLocation>
        <location evidence="1">Membrane</location>
        <topology evidence="1">Multi-pass membrane protein</topology>
    </subcellularLocation>
</comment>
<protein>
    <submittedName>
        <fullName evidence="7">Transmembrane protein</fullName>
    </submittedName>
</protein>
<evidence type="ECO:0000256" key="3">
    <source>
        <dbReference type="ARBA" id="ARBA00022989"/>
    </source>
</evidence>
<evidence type="ECO:0000256" key="4">
    <source>
        <dbReference type="ARBA" id="ARBA00023136"/>
    </source>
</evidence>
<dbReference type="PANTHER" id="PTHR38894:SF1">
    <property type="entry name" value="TRANSMEMBRANE PROTEIN"/>
    <property type="match status" value="1"/>
</dbReference>
<sequence length="262" mass="27996">MAETAGDNTVVDRALETGKKAASAVGSGIKKATNLAADKISTAKGSTMITVMRWGNIILGVALILCYPIGLLTKKATLGFTSTFMMIYCICFSGLLVFFESGLGKFEDFIRKYFGFMYSYMGRTLFTLFTVAMVFGCADSEGKMFLMSIIVGTIGIFFCIFSCFVVCKHPAFQKGGEFYRDPNDVAAGVPAAPAKKSTPAAAPAKKAAAYEANPFESSSDDDIPSASVPGAKAKKETKPAKKAAKKPTPVDNPFEDDNPFDD</sequence>
<feature type="compositionally biased region" description="Acidic residues" evidence="5">
    <location>
        <begin position="253"/>
        <end position="262"/>
    </location>
</feature>
<keyword evidence="4 6" id="KW-0472">Membrane</keyword>
<accession>A0A196SLU5</accession>
<feature type="region of interest" description="Disordered" evidence="5">
    <location>
        <begin position="212"/>
        <end position="262"/>
    </location>
</feature>
<feature type="transmembrane region" description="Helical" evidence="6">
    <location>
        <begin position="78"/>
        <end position="99"/>
    </location>
</feature>
<dbReference type="Pfam" id="PF08507">
    <property type="entry name" value="COPI_assoc"/>
    <property type="match status" value="1"/>
</dbReference>
<dbReference type="OrthoDB" id="69712at2759"/>
<evidence type="ECO:0000256" key="5">
    <source>
        <dbReference type="SAM" id="MobiDB-lite"/>
    </source>
</evidence>
<evidence type="ECO:0000256" key="1">
    <source>
        <dbReference type="ARBA" id="ARBA00004141"/>
    </source>
</evidence>
<keyword evidence="2 6" id="KW-0812">Transmembrane</keyword>
<keyword evidence="8" id="KW-1185">Reference proteome</keyword>
<feature type="transmembrane region" description="Helical" evidence="6">
    <location>
        <begin position="120"/>
        <end position="138"/>
    </location>
</feature>
<dbReference type="PANTHER" id="PTHR38894">
    <property type="entry name" value="TRANSMEMBRANE PROTEIN"/>
    <property type="match status" value="1"/>
</dbReference>
<evidence type="ECO:0000256" key="2">
    <source>
        <dbReference type="ARBA" id="ARBA00022692"/>
    </source>
</evidence>